<feature type="compositionally biased region" description="Basic residues" evidence="1">
    <location>
        <begin position="31"/>
        <end position="42"/>
    </location>
</feature>
<dbReference type="Proteomes" id="UP001515480">
    <property type="component" value="Unassembled WGS sequence"/>
</dbReference>
<protein>
    <submittedName>
        <fullName evidence="2">Uncharacterized protein</fullName>
    </submittedName>
</protein>
<feature type="region of interest" description="Disordered" evidence="1">
    <location>
        <begin position="27"/>
        <end position="109"/>
    </location>
</feature>
<gene>
    <name evidence="2" type="ORF">AB1Y20_002309</name>
</gene>
<dbReference type="AlphaFoldDB" id="A0AB34J865"/>
<comment type="caution">
    <text evidence="2">The sequence shown here is derived from an EMBL/GenBank/DDBJ whole genome shotgun (WGS) entry which is preliminary data.</text>
</comment>
<feature type="compositionally biased region" description="Low complexity" evidence="1">
    <location>
        <begin position="85"/>
        <end position="97"/>
    </location>
</feature>
<feature type="compositionally biased region" description="Low complexity" evidence="1">
    <location>
        <begin position="43"/>
        <end position="52"/>
    </location>
</feature>
<evidence type="ECO:0000313" key="2">
    <source>
        <dbReference type="EMBL" id="KAL1515692.1"/>
    </source>
</evidence>
<proteinExistence type="predicted"/>
<evidence type="ECO:0000256" key="1">
    <source>
        <dbReference type="SAM" id="MobiDB-lite"/>
    </source>
</evidence>
<reference evidence="2 3" key="1">
    <citation type="journal article" date="2024" name="Science">
        <title>Giant polyketide synthase enzymes in the biosynthesis of giant marine polyether toxins.</title>
        <authorList>
            <person name="Fallon T.R."/>
            <person name="Shende V.V."/>
            <person name="Wierzbicki I.H."/>
            <person name="Pendleton A.L."/>
            <person name="Watervoot N.F."/>
            <person name="Auber R.P."/>
            <person name="Gonzalez D.J."/>
            <person name="Wisecaver J.H."/>
            <person name="Moore B.S."/>
        </authorList>
    </citation>
    <scope>NUCLEOTIDE SEQUENCE [LARGE SCALE GENOMIC DNA]</scope>
    <source>
        <strain evidence="2 3">12B1</strain>
    </source>
</reference>
<name>A0AB34J865_PRYPA</name>
<keyword evidence="3" id="KW-1185">Reference proteome</keyword>
<organism evidence="2 3">
    <name type="scientific">Prymnesium parvum</name>
    <name type="common">Toxic golden alga</name>
    <dbReference type="NCBI Taxonomy" id="97485"/>
    <lineage>
        <taxon>Eukaryota</taxon>
        <taxon>Haptista</taxon>
        <taxon>Haptophyta</taxon>
        <taxon>Prymnesiophyceae</taxon>
        <taxon>Prymnesiales</taxon>
        <taxon>Prymnesiaceae</taxon>
        <taxon>Prymnesium</taxon>
    </lineage>
</organism>
<dbReference type="EMBL" id="JBGBPQ010000011">
    <property type="protein sequence ID" value="KAL1515692.1"/>
    <property type="molecule type" value="Genomic_DNA"/>
</dbReference>
<accession>A0AB34J865</accession>
<sequence length="109" mass="11543">MSTCPTPWQPRGSTPFSSMSVALVTLSNTRSHGHRARKRRARTSATTSSLRRPCTPMPLSVASALRSAPSTSADSERSQHTKPYRSSAAAPGRRAAPGGSGSPDVPKKR</sequence>
<evidence type="ECO:0000313" key="3">
    <source>
        <dbReference type="Proteomes" id="UP001515480"/>
    </source>
</evidence>